<dbReference type="InterPro" id="IPR013551">
    <property type="entry name" value="YicC-like_C"/>
</dbReference>
<dbReference type="SUPFAM" id="SSF47226">
    <property type="entry name" value="Histidine-containing phosphotransfer domain, HPT domain"/>
    <property type="match status" value="1"/>
</dbReference>
<proteinExistence type="inferred from homology"/>
<dbReference type="Proteomes" id="UP001059295">
    <property type="component" value="Chromosome"/>
</dbReference>
<evidence type="ECO:0000259" key="7">
    <source>
        <dbReference type="Pfam" id="PF08340"/>
    </source>
</evidence>
<sequence length="294" mass="33144">MIKSMTGYGKAEAATEHKKITVEIRSLNSKQLDLAVKLPSAYRQCEYEIRQRVGKRLQRGKIDVFVSYETVGRATGVTIDRDIFAHYAGQLRELAEASGLGWGSAAADAAAMTAILRLPDTVQNNSEAVSDEELTALGSAVAEALDRIDEFRAQEGTTLIADLLRRIDRIEQIKNEIEPYEKARTETIKARIREHVESLGIPYDAGRLEQEMIYYIEKLDITEEKVRLQNHCRYFREVAHAEQGAGRKLGFIAQELGREINTLGSKSNEATMQKMVVEMKDELEKIKEQVLNIL</sequence>
<keyword evidence="9" id="KW-1185">Reference proteome</keyword>
<evidence type="ECO:0000313" key="9">
    <source>
        <dbReference type="Proteomes" id="UP001059295"/>
    </source>
</evidence>
<feature type="domain" description="Endoribonuclease YicC-like C-terminal" evidence="7">
    <location>
        <begin position="180"/>
        <end position="293"/>
    </location>
</feature>
<dbReference type="InterPro" id="IPR005229">
    <property type="entry name" value="YicC/YloC-like"/>
</dbReference>
<dbReference type="PANTHER" id="PTHR30636:SF3">
    <property type="entry name" value="UPF0701 PROTEIN YICC"/>
    <property type="match status" value="1"/>
</dbReference>
<protein>
    <submittedName>
        <fullName evidence="8">YicC family protein</fullName>
    </submittedName>
</protein>
<keyword evidence="4" id="KW-0378">Hydrolase</keyword>
<evidence type="ECO:0000259" key="6">
    <source>
        <dbReference type="Pfam" id="PF03755"/>
    </source>
</evidence>
<evidence type="ECO:0000256" key="4">
    <source>
        <dbReference type="ARBA" id="ARBA00022801"/>
    </source>
</evidence>
<dbReference type="InterPro" id="IPR036641">
    <property type="entry name" value="HPT_dom_sf"/>
</dbReference>
<organism evidence="8 9">
    <name type="scientific">Alistipes ihumii AP11</name>
    <dbReference type="NCBI Taxonomy" id="1211813"/>
    <lineage>
        <taxon>Bacteria</taxon>
        <taxon>Pseudomonadati</taxon>
        <taxon>Bacteroidota</taxon>
        <taxon>Bacteroidia</taxon>
        <taxon>Bacteroidales</taxon>
        <taxon>Rikenellaceae</taxon>
        <taxon>Alistipes</taxon>
    </lineage>
</organism>
<evidence type="ECO:0000256" key="5">
    <source>
        <dbReference type="ARBA" id="ARBA00035648"/>
    </source>
</evidence>
<name>A0ABY5V2V3_9BACT</name>
<gene>
    <name evidence="8" type="ORF">NQ491_02315</name>
</gene>
<evidence type="ECO:0000256" key="3">
    <source>
        <dbReference type="ARBA" id="ARBA00022759"/>
    </source>
</evidence>
<reference evidence="8" key="1">
    <citation type="journal article" date="2022" name="Cell">
        <title>Design, construction, and in vivo augmentation of a complex gut microbiome.</title>
        <authorList>
            <person name="Cheng A.G."/>
            <person name="Ho P.Y."/>
            <person name="Aranda-Diaz A."/>
            <person name="Jain S."/>
            <person name="Yu F.B."/>
            <person name="Meng X."/>
            <person name="Wang M."/>
            <person name="Iakiviak M."/>
            <person name="Nagashima K."/>
            <person name="Zhao A."/>
            <person name="Murugkar P."/>
            <person name="Patil A."/>
            <person name="Atabakhsh K."/>
            <person name="Weakley A."/>
            <person name="Yan J."/>
            <person name="Brumbaugh A.R."/>
            <person name="Higginbottom S."/>
            <person name="Dimas A."/>
            <person name="Shiver A.L."/>
            <person name="Deutschbauer A."/>
            <person name="Neff N."/>
            <person name="Sonnenburg J.L."/>
            <person name="Huang K.C."/>
            <person name="Fischbach M.A."/>
        </authorList>
    </citation>
    <scope>NUCLEOTIDE SEQUENCE</scope>
    <source>
        <strain evidence="8">AP11</strain>
    </source>
</reference>
<accession>A0ABY5V2V3</accession>
<dbReference type="PANTHER" id="PTHR30636">
    <property type="entry name" value="UPF0701 PROTEIN YICC"/>
    <property type="match status" value="1"/>
</dbReference>
<evidence type="ECO:0000256" key="2">
    <source>
        <dbReference type="ARBA" id="ARBA00022722"/>
    </source>
</evidence>
<comment type="similarity">
    <text evidence="5">Belongs to the YicC/YloC family.</text>
</comment>
<evidence type="ECO:0000256" key="1">
    <source>
        <dbReference type="ARBA" id="ARBA00001968"/>
    </source>
</evidence>
<evidence type="ECO:0000313" key="8">
    <source>
        <dbReference type="EMBL" id="UWN57632.1"/>
    </source>
</evidence>
<keyword evidence="3" id="KW-0255">Endonuclease</keyword>
<dbReference type="Pfam" id="PF03755">
    <property type="entry name" value="YicC-like_N"/>
    <property type="match status" value="1"/>
</dbReference>
<dbReference type="EMBL" id="CP102294">
    <property type="protein sequence ID" value="UWN57632.1"/>
    <property type="molecule type" value="Genomic_DNA"/>
</dbReference>
<dbReference type="GeneID" id="82890531"/>
<dbReference type="Pfam" id="PF08340">
    <property type="entry name" value="YicC-like_C"/>
    <property type="match status" value="1"/>
</dbReference>
<feature type="domain" description="Endoribonuclease YicC-like N-terminal" evidence="6">
    <location>
        <begin position="2"/>
        <end position="159"/>
    </location>
</feature>
<comment type="cofactor">
    <cofactor evidence="1">
        <name>a divalent metal cation</name>
        <dbReference type="ChEBI" id="CHEBI:60240"/>
    </cofactor>
</comment>
<keyword evidence="2" id="KW-0540">Nuclease</keyword>
<dbReference type="InterPro" id="IPR013527">
    <property type="entry name" value="YicC-like_N"/>
</dbReference>
<dbReference type="RefSeq" id="WP_019244956.1">
    <property type="nucleotide sequence ID" value="NZ_CAPH01000005.1"/>
</dbReference>
<dbReference type="NCBIfam" id="TIGR00255">
    <property type="entry name" value="YicC/YloC family endoribonuclease"/>
    <property type="match status" value="1"/>
</dbReference>